<dbReference type="eggNOG" id="KOG1801">
    <property type="taxonomic scope" value="Eukaryota"/>
</dbReference>
<dbReference type="InterPro" id="IPR039904">
    <property type="entry name" value="TRANK1"/>
</dbReference>
<evidence type="ECO:0000313" key="2">
    <source>
        <dbReference type="EMBL" id="EXB88356.1"/>
    </source>
</evidence>
<proteinExistence type="predicted"/>
<dbReference type="PANTHER" id="PTHR21529:SF4">
    <property type="entry name" value="TPR AND ANKYRIN REPEAT-CONTAINING PROTEIN 1"/>
    <property type="match status" value="1"/>
</dbReference>
<dbReference type="Proteomes" id="UP000030645">
    <property type="component" value="Unassembled WGS sequence"/>
</dbReference>
<dbReference type="AlphaFoldDB" id="W9RFH6"/>
<feature type="region of interest" description="Disordered" evidence="1">
    <location>
        <begin position="1136"/>
        <end position="1192"/>
    </location>
</feature>
<reference evidence="3" key="1">
    <citation type="submission" date="2013-01" db="EMBL/GenBank/DDBJ databases">
        <title>Draft Genome Sequence of a Mulberry Tree, Morus notabilis C.K. Schneid.</title>
        <authorList>
            <person name="He N."/>
            <person name="Zhao S."/>
        </authorList>
    </citation>
    <scope>NUCLEOTIDE SEQUENCE</scope>
</reference>
<protein>
    <submittedName>
        <fullName evidence="2">Uncharacterized protein</fullName>
    </submittedName>
</protein>
<sequence>MSRSFPLFDESKHSILLSELKQLYVAVASTKRRLWICDNTELSKPMFDYWKKKLLVQVRVLDNSLAQAMQVTSSPEEWRSQGLELYYKDSYEMATICFEKAGDAFWESKSKAAGLEAMADQIRSSNPKEANSALREAAEIFKAIDKADSAARCFYNAGEYERAGQIYLEIYGDTELRRAAECFSLAGLYNLAANVYARGNLFPECVTVCAKGKLFDLGLAHIERWKQQDKKESDVTRKQPEIEKIEQEFLECSALHYYEVKDHTSMMKVVKGFNSMNSIRIFLNSLGCFDELATFEEKSGNFVEAAEIAKLKGDELLAADLLGKAGKYKEAATLLLSYVLANSLWSSGKNGWPLKLFKKKDNLLMKTKLFAKNETESFYEFVCTEADILENKKSDLLMKKCQLNASRRHKSLGGEILSARKILDDHLASMFMQYLCEEDSVLDLEKHSEDVISENQVSVESLVYFWKFWKEKVVGIFEYLERLETEDVCDFRSYGEFCLSFLGVQRQFHDQNIIYILLNPDADWARNVEKRCVCSDGTLVSIDVCQFVSAAQIYWCSEVLSVGFKVLHKLGDLYSIVTENSDIIFRKCRNLTLIYEVVGSLLDSKFLKMSCQESEDLQKFIRLSTDEFCSHIFPLDWRKSLMENLTLFRETDFCKNFLRQVLIEYTNPRNNLSGKIGSIVMVILGSGKLNAELLERIFESMGRNPRWTAFFEILSRSRGSYFPSQSLISRFHEALEDAYNANYRVEFNCISPGSFLYLVDRLLIWASSHQGYVVTTKASFVEWLIHQEIHANNTWSRSNASVDFQLSLLAVLKFVISVIKTCLCNKGYLIKWIRRYTSRENEYYSILVSRMVVIICLLHANFNMCLDLLFDLLGRSYITEQLPWEFSDALKSHILSLNLNVLAEAFQKIDNSLVIVTFGADYTKHSFPSAIVVDMGVHHSKSDIMRQLFSKSGEASEGVSRAATVEASYSPRETVSTGSSAAGKKSSDILHSDFELAAEQVDHTQDKHESNLLMDYVCFWEIFEGINSQENGRDERNFTSSAQTIKVEVEKYIRLLTAAMNGNLPKNLGYEEKTSRGDVVNMVYELKHLSAALNARNMPLVKELSKKLQLKRPRMEHVLGQLFHQHKTDEENTTAKEAVSSSHQCEKKDISATPEKISESDKGKSKVSQASTVLENKAEVAAPKPKDSCHIL</sequence>
<gene>
    <name evidence="2" type="ORF">L484_002457</name>
</gene>
<organism evidence="2 3">
    <name type="scientific">Morus notabilis</name>
    <dbReference type="NCBI Taxonomy" id="981085"/>
    <lineage>
        <taxon>Eukaryota</taxon>
        <taxon>Viridiplantae</taxon>
        <taxon>Streptophyta</taxon>
        <taxon>Embryophyta</taxon>
        <taxon>Tracheophyta</taxon>
        <taxon>Spermatophyta</taxon>
        <taxon>Magnoliopsida</taxon>
        <taxon>eudicotyledons</taxon>
        <taxon>Gunneridae</taxon>
        <taxon>Pentapetalae</taxon>
        <taxon>rosids</taxon>
        <taxon>fabids</taxon>
        <taxon>Rosales</taxon>
        <taxon>Moraceae</taxon>
        <taxon>Moreae</taxon>
        <taxon>Morus</taxon>
    </lineage>
</organism>
<dbReference type="PANTHER" id="PTHR21529">
    <property type="entry name" value="MAMMARY TURMOR VIRUS RECEPTOR HOMOLOG 1, 2 MTVR1, 2"/>
    <property type="match status" value="1"/>
</dbReference>
<accession>W9RFH6</accession>
<feature type="compositionally biased region" description="Basic and acidic residues" evidence="1">
    <location>
        <begin position="1144"/>
        <end position="1164"/>
    </location>
</feature>
<dbReference type="STRING" id="981085.W9RFH6"/>
<dbReference type="EMBL" id="KE344959">
    <property type="protein sequence ID" value="EXB88356.1"/>
    <property type="molecule type" value="Genomic_DNA"/>
</dbReference>
<evidence type="ECO:0000313" key="3">
    <source>
        <dbReference type="Proteomes" id="UP000030645"/>
    </source>
</evidence>
<keyword evidence="3" id="KW-1185">Reference proteome</keyword>
<name>W9RFH6_9ROSA</name>
<evidence type="ECO:0000256" key="1">
    <source>
        <dbReference type="SAM" id="MobiDB-lite"/>
    </source>
</evidence>